<evidence type="ECO:0000313" key="4">
    <source>
        <dbReference type="Proteomes" id="UP000245699"/>
    </source>
</evidence>
<keyword evidence="2" id="KW-0732">Signal</keyword>
<evidence type="ECO:0000256" key="1">
    <source>
        <dbReference type="SAM" id="MobiDB-lite"/>
    </source>
</evidence>
<sequence length="145" mass="16713">MLISKQFAVLTLTSFCISCPIQFKHENYKSEGLKKTLPEGTDIYTVLGLTRLDSGESNNFSCNHRIESTLNMENKENFNQNKNVDLGEFFGLLKEISVIVGRLNYLYNSIQKDISKNYEIDEFAPENKSKETDKNRAYSNHKENE</sequence>
<dbReference type="AlphaFoldDB" id="A0A2T9YN02"/>
<proteinExistence type="predicted"/>
<dbReference type="Proteomes" id="UP000245699">
    <property type="component" value="Unassembled WGS sequence"/>
</dbReference>
<name>A0A2T9YN02_9FUNG</name>
<protein>
    <submittedName>
        <fullName evidence="3">Uncharacterized protein</fullName>
    </submittedName>
</protein>
<feature type="chain" id="PRO_5015438260" evidence="2">
    <location>
        <begin position="19"/>
        <end position="145"/>
    </location>
</feature>
<feature type="region of interest" description="Disordered" evidence="1">
    <location>
        <begin position="124"/>
        <end position="145"/>
    </location>
</feature>
<dbReference type="EMBL" id="MBFT01000307">
    <property type="protein sequence ID" value="PVU93689.1"/>
    <property type="molecule type" value="Genomic_DNA"/>
</dbReference>
<accession>A0A2T9YN02</accession>
<evidence type="ECO:0000313" key="3">
    <source>
        <dbReference type="EMBL" id="PVU93689.1"/>
    </source>
</evidence>
<evidence type="ECO:0000256" key="2">
    <source>
        <dbReference type="SAM" id="SignalP"/>
    </source>
</evidence>
<organism evidence="3 4">
    <name type="scientific">Furculomyces boomerangus</name>
    <dbReference type="NCBI Taxonomy" id="61424"/>
    <lineage>
        <taxon>Eukaryota</taxon>
        <taxon>Fungi</taxon>
        <taxon>Fungi incertae sedis</taxon>
        <taxon>Zoopagomycota</taxon>
        <taxon>Kickxellomycotina</taxon>
        <taxon>Harpellomycetes</taxon>
        <taxon>Harpellales</taxon>
        <taxon>Harpellaceae</taxon>
        <taxon>Furculomyces</taxon>
    </lineage>
</organism>
<feature type="signal peptide" evidence="2">
    <location>
        <begin position="1"/>
        <end position="18"/>
    </location>
</feature>
<gene>
    <name evidence="3" type="ORF">BB559_003198</name>
</gene>
<keyword evidence="4" id="KW-1185">Reference proteome</keyword>
<reference evidence="3 4" key="1">
    <citation type="journal article" date="2018" name="MBio">
        <title>Comparative Genomics Reveals the Core Gene Toolbox for the Fungus-Insect Symbiosis.</title>
        <authorList>
            <person name="Wang Y."/>
            <person name="Stata M."/>
            <person name="Wang W."/>
            <person name="Stajich J.E."/>
            <person name="White M.M."/>
            <person name="Moncalvo J.M."/>
        </authorList>
    </citation>
    <scope>NUCLEOTIDE SEQUENCE [LARGE SCALE GENOMIC DNA]</scope>
    <source>
        <strain evidence="3 4">AUS-77-4</strain>
    </source>
</reference>
<comment type="caution">
    <text evidence="3">The sequence shown here is derived from an EMBL/GenBank/DDBJ whole genome shotgun (WGS) entry which is preliminary data.</text>
</comment>